<gene>
    <name evidence="1" type="ORF">DPMN_023094</name>
</gene>
<proteinExistence type="predicted"/>
<organism evidence="1 2">
    <name type="scientific">Dreissena polymorpha</name>
    <name type="common">Zebra mussel</name>
    <name type="synonym">Mytilus polymorpha</name>
    <dbReference type="NCBI Taxonomy" id="45954"/>
    <lineage>
        <taxon>Eukaryota</taxon>
        <taxon>Metazoa</taxon>
        <taxon>Spiralia</taxon>
        <taxon>Lophotrochozoa</taxon>
        <taxon>Mollusca</taxon>
        <taxon>Bivalvia</taxon>
        <taxon>Autobranchia</taxon>
        <taxon>Heteroconchia</taxon>
        <taxon>Euheterodonta</taxon>
        <taxon>Imparidentia</taxon>
        <taxon>Neoheterodontei</taxon>
        <taxon>Myida</taxon>
        <taxon>Dreissenoidea</taxon>
        <taxon>Dreissenidae</taxon>
        <taxon>Dreissena</taxon>
    </lineage>
</organism>
<accession>A0A9D4LMD2</accession>
<name>A0A9D4LMD2_DREPO</name>
<comment type="caution">
    <text evidence="1">The sequence shown here is derived from an EMBL/GenBank/DDBJ whole genome shotgun (WGS) entry which is preliminary data.</text>
</comment>
<reference evidence="1" key="2">
    <citation type="submission" date="2020-11" db="EMBL/GenBank/DDBJ databases">
        <authorList>
            <person name="McCartney M.A."/>
            <person name="Auch B."/>
            <person name="Kono T."/>
            <person name="Mallez S."/>
            <person name="Becker A."/>
            <person name="Gohl D.M."/>
            <person name="Silverstein K.A.T."/>
            <person name="Koren S."/>
            <person name="Bechman K.B."/>
            <person name="Herman A."/>
            <person name="Abrahante J.E."/>
            <person name="Garbe J."/>
        </authorList>
    </citation>
    <scope>NUCLEOTIDE SEQUENCE</scope>
    <source>
        <strain evidence="1">Duluth1</strain>
        <tissue evidence="1">Whole animal</tissue>
    </source>
</reference>
<dbReference type="Proteomes" id="UP000828390">
    <property type="component" value="Unassembled WGS sequence"/>
</dbReference>
<sequence length="177" mass="19523">MEPLTGGSHAEYKRACKGEPLHFICRDCFTPVHQSTALDESSLVHSDVDAEMTDVSDVYSSVNSDVDAEMTDVQSSVNSDVDEFPDTSVSLSLPFVQPSIYVEASLLDPRVPRDHVEDVAVTFTLIPVDSQKGKDLIRILISLYRAGTLSTSGLLKRCSTFYRPVVPKIPEEVEMNK</sequence>
<evidence type="ECO:0000313" key="1">
    <source>
        <dbReference type="EMBL" id="KAH3860202.1"/>
    </source>
</evidence>
<reference evidence="1" key="1">
    <citation type="journal article" date="2019" name="bioRxiv">
        <title>The Genome of the Zebra Mussel, Dreissena polymorpha: A Resource for Invasive Species Research.</title>
        <authorList>
            <person name="McCartney M.A."/>
            <person name="Auch B."/>
            <person name="Kono T."/>
            <person name="Mallez S."/>
            <person name="Zhang Y."/>
            <person name="Obille A."/>
            <person name="Becker A."/>
            <person name="Abrahante J.E."/>
            <person name="Garbe J."/>
            <person name="Badalamenti J.P."/>
            <person name="Herman A."/>
            <person name="Mangelson H."/>
            <person name="Liachko I."/>
            <person name="Sullivan S."/>
            <person name="Sone E.D."/>
            <person name="Koren S."/>
            <person name="Silverstein K.A.T."/>
            <person name="Beckman K.B."/>
            <person name="Gohl D.M."/>
        </authorList>
    </citation>
    <scope>NUCLEOTIDE SEQUENCE</scope>
    <source>
        <strain evidence="1">Duluth1</strain>
        <tissue evidence="1">Whole animal</tissue>
    </source>
</reference>
<dbReference type="AlphaFoldDB" id="A0A9D4LMD2"/>
<keyword evidence="2" id="KW-1185">Reference proteome</keyword>
<dbReference type="EMBL" id="JAIWYP010000002">
    <property type="protein sequence ID" value="KAH3860202.1"/>
    <property type="molecule type" value="Genomic_DNA"/>
</dbReference>
<evidence type="ECO:0000313" key="2">
    <source>
        <dbReference type="Proteomes" id="UP000828390"/>
    </source>
</evidence>
<protein>
    <submittedName>
        <fullName evidence="1">Uncharacterized protein</fullName>
    </submittedName>
</protein>